<dbReference type="PATRIC" id="fig|1227453.3.peg.1525"/>
<name>M0LHL7_HALJT</name>
<accession>M0LHL7</accession>
<evidence type="ECO:0000313" key="2">
    <source>
        <dbReference type="Proteomes" id="UP000011524"/>
    </source>
</evidence>
<evidence type="ECO:0000313" key="1">
    <source>
        <dbReference type="EMBL" id="EMA31934.1"/>
    </source>
</evidence>
<dbReference type="OrthoDB" id="350509at2157"/>
<dbReference type="AlphaFoldDB" id="M0LHL7"/>
<protein>
    <submittedName>
        <fullName evidence="1">Uncharacterized protein</fullName>
    </submittedName>
</protein>
<comment type="caution">
    <text evidence="1">The sequence shown here is derived from an EMBL/GenBank/DDBJ whole genome shotgun (WGS) entry which is preliminary data.</text>
</comment>
<sequence length="162" mass="17796">MSKDRFEAAANDLRQLSAVIECVAWSDSVSVRYSGSMHDLRNQAREHDLIPVNIDGVLYAEPMPVENDAGEIVPDDDPEPASVVAEADPVQSAHLIEDNGEQRLLVTTTGVESAIDFMELDGPYGWILTEAKEAQIRLAPSTSGVSFLLSRSTSQLRRLDRE</sequence>
<keyword evidence="2" id="KW-1185">Reference proteome</keyword>
<dbReference type="RefSeq" id="WP_004592016.1">
    <property type="nucleotide sequence ID" value="NZ_AOLY01000011.1"/>
</dbReference>
<organism evidence="1 2">
    <name type="scientific">Haloarcula japonica (strain ATCC 49778 / DSM 6131 / JCM 7785 / NBRC 101032 / NCIMB 13157 / TR-1)</name>
    <dbReference type="NCBI Taxonomy" id="1227453"/>
    <lineage>
        <taxon>Archaea</taxon>
        <taxon>Methanobacteriati</taxon>
        <taxon>Methanobacteriota</taxon>
        <taxon>Stenosarchaea group</taxon>
        <taxon>Halobacteria</taxon>
        <taxon>Halobacteriales</taxon>
        <taxon>Haloarculaceae</taxon>
        <taxon>Haloarcula</taxon>
    </lineage>
</organism>
<dbReference type="EMBL" id="AOLY01000011">
    <property type="protein sequence ID" value="EMA31934.1"/>
    <property type="molecule type" value="Genomic_DNA"/>
</dbReference>
<proteinExistence type="predicted"/>
<gene>
    <name evidence="1" type="ORF">C444_07670</name>
</gene>
<reference evidence="1 2" key="1">
    <citation type="journal article" date="2014" name="PLoS Genet.">
        <title>Phylogenetically driven sequencing of extremely halophilic archaea reveals strategies for static and dynamic osmo-response.</title>
        <authorList>
            <person name="Becker E.A."/>
            <person name="Seitzer P.M."/>
            <person name="Tritt A."/>
            <person name="Larsen D."/>
            <person name="Krusor M."/>
            <person name="Yao A.I."/>
            <person name="Wu D."/>
            <person name="Madern D."/>
            <person name="Eisen J.A."/>
            <person name="Darling A.E."/>
            <person name="Facciotti M.T."/>
        </authorList>
    </citation>
    <scope>NUCLEOTIDE SEQUENCE [LARGE SCALE GENOMIC DNA]</scope>
    <source>
        <strain evidence="2">ATCC 49778 / DSM 6131 / JCM 7785 / NBRC 101032 / NCIMB 13157 / TR-1</strain>
    </source>
</reference>
<dbReference type="Proteomes" id="UP000011524">
    <property type="component" value="Unassembled WGS sequence"/>
</dbReference>